<keyword evidence="5" id="KW-1185">Reference proteome</keyword>
<feature type="transmembrane region" description="Helical" evidence="3">
    <location>
        <begin position="42"/>
        <end position="65"/>
    </location>
</feature>
<dbReference type="AlphaFoldDB" id="A0A6A7K7J3"/>
<evidence type="ECO:0000256" key="1">
    <source>
        <dbReference type="ARBA" id="ARBA00022692"/>
    </source>
</evidence>
<evidence type="ECO:0000313" key="4">
    <source>
        <dbReference type="EMBL" id="MPW25374.1"/>
    </source>
</evidence>
<protein>
    <submittedName>
        <fullName evidence="4">ECF transporter S component</fullName>
    </submittedName>
</protein>
<proteinExistence type="predicted"/>
<dbReference type="Gene3D" id="1.10.1760.20">
    <property type="match status" value="1"/>
</dbReference>
<feature type="transmembrane region" description="Helical" evidence="3">
    <location>
        <begin position="100"/>
        <end position="125"/>
    </location>
</feature>
<name>A0A6A7K7J3_9FIRM</name>
<organism evidence="4 5">
    <name type="scientific">Alkalibaculum sporogenes</name>
    <dbReference type="NCBI Taxonomy" id="2655001"/>
    <lineage>
        <taxon>Bacteria</taxon>
        <taxon>Bacillati</taxon>
        <taxon>Bacillota</taxon>
        <taxon>Clostridia</taxon>
        <taxon>Eubacteriales</taxon>
        <taxon>Eubacteriaceae</taxon>
        <taxon>Alkalibaculum</taxon>
    </lineage>
</organism>
<dbReference type="EMBL" id="WHNX01000007">
    <property type="protein sequence ID" value="MPW25374.1"/>
    <property type="molecule type" value="Genomic_DNA"/>
</dbReference>
<dbReference type="Proteomes" id="UP000440004">
    <property type="component" value="Unassembled WGS sequence"/>
</dbReference>
<reference evidence="4 5" key="1">
    <citation type="submission" date="2019-10" db="EMBL/GenBank/DDBJ databases">
        <title>Alkalibaculum tamaniensis sp.nov., a new alkaliphilic acetogen, isolated on methoxylated aromatics from a mud volcano.</title>
        <authorList>
            <person name="Khomyakova M.A."/>
            <person name="Merkel A.Y."/>
            <person name="Bonch-Osmolovskaya E.A."/>
            <person name="Slobodkin A.I."/>
        </authorList>
    </citation>
    <scope>NUCLEOTIDE SEQUENCE [LARGE SCALE GENOMIC DNA]</scope>
    <source>
        <strain evidence="4 5">M08DMB</strain>
    </source>
</reference>
<evidence type="ECO:0000256" key="3">
    <source>
        <dbReference type="SAM" id="Phobius"/>
    </source>
</evidence>
<dbReference type="Pfam" id="PF07155">
    <property type="entry name" value="ECF-ribofla_trS"/>
    <property type="match status" value="1"/>
</dbReference>
<keyword evidence="1 3" id="KW-0812">Transmembrane</keyword>
<accession>A0A6A7K7J3</accession>
<dbReference type="PANTHER" id="PTHR37815:SF3">
    <property type="entry name" value="UPF0397 PROTEIN SPR0429"/>
    <property type="match status" value="1"/>
</dbReference>
<keyword evidence="3" id="KW-0472">Membrane</keyword>
<feature type="transmembrane region" description="Helical" evidence="3">
    <location>
        <begin position="71"/>
        <end position="93"/>
    </location>
</feature>
<evidence type="ECO:0000313" key="5">
    <source>
        <dbReference type="Proteomes" id="UP000440004"/>
    </source>
</evidence>
<sequence length="161" mass="17497">MKTNTKKITYTSLMIALVFLSTVLIPIPSPLGGYINLGDAAIYISSFILGPTLGFLAGGLGSMLGDFSLSYFIYMIPTLLIKGSMGAVSGYFFKKHKYLLGVLSGLFIMVFGYYGAEVIIFYNFLSPLANVPFNLIQGSIGSMVAYLIIRGLNRSKITNNM</sequence>
<feature type="transmembrane region" description="Helical" evidence="3">
    <location>
        <begin position="12"/>
        <end position="35"/>
    </location>
</feature>
<dbReference type="PANTHER" id="PTHR37815">
    <property type="entry name" value="UPF0397 PROTEIN BC_2624-RELATED"/>
    <property type="match status" value="1"/>
</dbReference>
<dbReference type="RefSeq" id="WP_152802813.1">
    <property type="nucleotide sequence ID" value="NZ_WHNX01000007.1"/>
</dbReference>
<dbReference type="InterPro" id="IPR009825">
    <property type="entry name" value="ECF_substrate-spec-like"/>
</dbReference>
<comment type="caution">
    <text evidence="4">The sequence shown here is derived from an EMBL/GenBank/DDBJ whole genome shotgun (WGS) entry which is preliminary data.</text>
</comment>
<keyword evidence="2 3" id="KW-1133">Transmembrane helix</keyword>
<gene>
    <name evidence="4" type="ORF">GC105_06195</name>
</gene>
<evidence type="ECO:0000256" key="2">
    <source>
        <dbReference type="ARBA" id="ARBA00022989"/>
    </source>
</evidence>
<dbReference type="GO" id="GO:0016020">
    <property type="term" value="C:membrane"/>
    <property type="evidence" value="ECO:0007669"/>
    <property type="project" value="InterPro"/>
</dbReference>
<feature type="transmembrane region" description="Helical" evidence="3">
    <location>
        <begin position="131"/>
        <end position="149"/>
    </location>
</feature>